<sequence length="91" mass="10230">MAVVGSYFPGRGTLIEQTFLKGQAHGEAAGLAEGVLRILEHRGIAVRPEAHRRISECAYRDTLRHWLDRAFAVSRADELLDELFLEEEPGR</sequence>
<evidence type="ECO:0000313" key="2">
    <source>
        <dbReference type="Proteomes" id="UP000281594"/>
    </source>
</evidence>
<accession>A0A0A0NIC4</accession>
<proteinExistence type="predicted"/>
<gene>
    <name evidence="1" type="ORF">D3C57_116340</name>
</gene>
<comment type="caution">
    <text evidence="1">The sequence shown here is derived from an EMBL/GenBank/DDBJ whole genome shotgun (WGS) entry which is preliminary data.</text>
</comment>
<dbReference type="AlphaFoldDB" id="A0A0A0NIC4"/>
<organism evidence="1 2">
    <name type="scientific">Streptomyces rapamycinicus (strain ATCC 29253 / DSM 41530 / NRRL 5491 / AYB-994)</name>
    <name type="common">Streptomyces hygroscopicus (strain ATCC 29253)</name>
    <dbReference type="NCBI Taxonomy" id="1343740"/>
    <lineage>
        <taxon>Bacteria</taxon>
        <taxon>Bacillati</taxon>
        <taxon>Actinomycetota</taxon>
        <taxon>Actinomycetes</taxon>
        <taxon>Kitasatosporales</taxon>
        <taxon>Streptomycetaceae</taxon>
        <taxon>Streptomyces</taxon>
        <taxon>Streptomyces violaceusniger group</taxon>
    </lineage>
</organism>
<dbReference type="EMBL" id="QYCY01000001">
    <property type="protein sequence ID" value="RLV79971.1"/>
    <property type="molecule type" value="Genomic_DNA"/>
</dbReference>
<dbReference type="HOGENOM" id="CLU_071039_5_0_11"/>
<dbReference type="KEGG" id="src:M271_27290"/>
<name>A0A0A0NIC4_STRRN</name>
<reference evidence="1 2" key="1">
    <citation type="journal article" date="2018" name="J. Biol. Chem.">
        <title>Discovery of the actinoplanic acid pathway in Streptomyces rapamycinicus reveals a genetically conserved synergism with rapamycin.</title>
        <authorList>
            <person name="Mrak P."/>
            <person name="Krastel P."/>
            <person name="Pivk Lukancic P."/>
            <person name="Tao J."/>
            <person name="Pistorius D."/>
            <person name="Moore C.M."/>
        </authorList>
    </citation>
    <scope>NUCLEOTIDE SEQUENCE [LARGE SCALE GENOMIC DNA]</scope>
    <source>
        <strain evidence="1 2">NRRL 5491</strain>
    </source>
</reference>
<dbReference type="Proteomes" id="UP000281594">
    <property type="component" value="Unassembled WGS sequence"/>
</dbReference>
<protein>
    <submittedName>
        <fullName evidence="1">Uncharacterized protein</fullName>
    </submittedName>
</protein>
<dbReference type="RefSeq" id="WP_020870382.1">
    <property type="nucleotide sequence ID" value="NC_022785.1"/>
</dbReference>
<evidence type="ECO:0000313" key="1">
    <source>
        <dbReference type="EMBL" id="RLV79971.1"/>
    </source>
</evidence>